<dbReference type="Gene3D" id="3.40.630.30">
    <property type="match status" value="1"/>
</dbReference>
<dbReference type="CDD" id="cd04301">
    <property type="entry name" value="NAT_SF"/>
    <property type="match status" value="1"/>
</dbReference>
<dbReference type="OrthoDB" id="61113at2759"/>
<dbReference type="PANTHER" id="PTHR43420">
    <property type="entry name" value="ACETYLTRANSFERASE"/>
    <property type="match status" value="1"/>
</dbReference>
<reference evidence="4 5" key="1">
    <citation type="submission" date="2015-04" db="EMBL/GenBank/DDBJ databases">
        <title>Complete genome sequence of Schizopora paradoxa KUC8140, a cosmopolitan wood degrader in East Asia.</title>
        <authorList>
            <consortium name="DOE Joint Genome Institute"/>
            <person name="Min B."/>
            <person name="Park H."/>
            <person name="Jang Y."/>
            <person name="Kim J.-J."/>
            <person name="Kim K.H."/>
            <person name="Pangilinan J."/>
            <person name="Lipzen A."/>
            <person name="Riley R."/>
            <person name="Grigoriev I.V."/>
            <person name="Spatafora J.W."/>
            <person name="Choi I.-G."/>
        </authorList>
    </citation>
    <scope>NUCLEOTIDE SEQUENCE [LARGE SCALE GENOMIC DNA]</scope>
    <source>
        <strain evidence="4 5">KUC8140</strain>
    </source>
</reference>
<dbReference type="InterPro" id="IPR050680">
    <property type="entry name" value="YpeA/RimI_acetyltransf"/>
</dbReference>
<accession>A0A0H2R3W8</accession>
<evidence type="ECO:0000313" key="4">
    <source>
        <dbReference type="EMBL" id="KLO06032.1"/>
    </source>
</evidence>
<dbReference type="EMBL" id="KQ086245">
    <property type="protein sequence ID" value="KLO06032.1"/>
    <property type="molecule type" value="Genomic_DNA"/>
</dbReference>
<dbReference type="SUPFAM" id="SSF55729">
    <property type="entry name" value="Acyl-CoA N-acyltransferases (Nat)"/>
    <property type="match status" value="1"/>
</dbReference>
<feature type="domain" description="N-acetyltransferase" evidence="3">
    <location>
        <begin position="67"/>
        <end position="225"/>
    </location>
</feature>
<dbReference type="InterPro" id="IPR016181">
    <property type="entry name" value="Acyl_CoA_acyltransferase"/>
</dbReference>
<sequence>MAKLDYTIRKLPSFKETDESVIENIVKANVAAFDGDKFNGILLGDHWEFAPALQRAFAVDCLMGGHVYVVELDGKIIADAMWFGPGQGLMQAEGAAEAGFNKFMAALTEKDPDVAGWWGTYYVGKYSSFASDCLGGPEYKQDGWHLQVIAVHPEYQRHGIGRALIEKAEEEIKKNPEPKARRICLETEREGPYKFYEAMGFKDRGVATFEGHGDLGSSPMWCFAKEI</sequence>
<evidence type="ECO:0000256" key="2">
    <source>
        <dbReference type="ARBA" id="ARBA00023315"/>
    </source>
</evidence>
<dbReference type="AlphaFoldDB" id="A0A0H2R3W8"/>
<keyword evidence="5" id="KW-1185">Reference proteome</keyword>
<dbReference type="InterPro" id="IPR000182">
    <property type="entry name" value="GNAT_dom"/>
</dbReference>
<dbReference type="InParanoid" id="A0A0H2R3W8"/>
<keyword evidence="1 4" id="KW-0808">Transferase</keyword>
<protein>
    <submittedName>
        <fullName evidence="4">Acyl-CoA N-acyltransferase</fullName>
    </submittedName>
</protein>
<organism evidence="4 5">
    <name type="scientific">Schizopora paradoxa</name>
    <dbReference type="NCBI Taxonomy" id="27342"/>
    <lineage>
        <taxon>Eukaryota</taxon>
        <taxon>Fungi</taxon>
        <taxon>Dikarya</taxon>
        <taxon>Basidiomycota</taxon>
        <taxon>Agaricomycotina</taxon>
        <taxon>Agaricomycetes</taxon>
        <taxon>Hymenochaetales</taxon>
        <taxon>Schizoporaceae</taxon>
        <taxon>Schizopora</taxon>
    </lineage>
</organism>
<dbReference type="GO" id="GO:0016747">
    <property type="term" value="F:acyltransferase activity, transferring groups other than amino-acyl groups"/>
    <property type="evidence" value="ECO:0007669"/>
    <property type="project" value="InterPro"/>
</dbReference>
<keyword evidence="2 4" id="KW-0012">Acyltransferase</keyword>
<evidence type="ECO:0000259" key="3">
    <source>
        <dbReference type="PROSITE" id="PS51186"/>
    </source>
</evidence>
<dbReference type="STRING" id="27342.A0A0H2R3W8"/>
<name>A0A0H2R3W8_9AGAM</name>
<dbReference type="PROSITE" id="PS51186">
    <property type="entry name" value="GNAT"/>
    <property type="match status" value="1"/>
</dbReference>
<proteinExistence type="predicted"/>
<dbReference type="Proteomes" id="UP000053477">
    <property type="component" value="Unassembled WGS sequence"/>
</dbReference>
<dbReference type="Pfam" id="PF13508">
    <property type="entry name" value="Acetyltransf_7"/>
    <property type="match status" value="1"/>
</dbReference>
<evidence type="ECO:0000256" key="1">
    <source>
        <dbReference type="ARBA" id="ARBA00022679"/>
    </source>
</evidence>
<gene>
    <name evidence="4" type="ORF">SCHPADRAFT_895795</name>
</gene>
<evidence type="ECO:0000313" key="5">
    <source>
        <dbReference type="Proteomes" id="UP000053477"/>
    </source>
</evidence>